<dbReference type="Proteomes" id="UP000639403">
    <property type="component" value="Unassembled WGS sequence"/>
</dbReference>
<protein>
    <submittedName>
        <fullName evidence="2">Uncharacterized protein</fullName>
    </submittedName>
</protein>
<name>A0A8H7P7C3_9APHY</name>
<evidence type="ECO:0000313" key="2">
    <source>
        <dbReference type="EMBL" id="KAF9818650.1"/>
    </source>
</evidence>
<dbReference type="EMBL" id="JADOXO010000027">
    <property type="protein sequence ID" value="KAF9818650.1"/>
    <property type="molecule type" value="Genomic_DNA"/>
</dbReference>
<sequence>MEVRVCAGSAMRSQAPSVRRAQSTGHASWPGHGVRAPAFRPPGGRLLRSEPESLGLRRPFSDVTAGTGWGVRSVARGAGAGGRCTLTYLHEDGGVRERRRLGVCAPGFSAAPAPSSAAGRARTGALRAFSAAAALADVHVTHGREHAGDHDDCRPGEKRGICNYWLWDHPPRITTTAATHAELWGASDTPSSG</sequence>
<evidence type="ECO:0000256" key="1">
    <source>
        <dbReference type="SAM" id="MobiDB-lite"/>
    </source>
</evidence>
<evidence type="ECO:0000313" key="3">
    <source>
        <dbReference type="Proteomes" id="UP000639403"/>
    </source>
</evidence>
<proteinExistence type="predicted"/>
<feature type="region of interest" description="Disordered" evidence="1">
    <location>
        <begin position="1"/>
        <end position="43"/>
    </location>
</feature>
<accession>A0A8H7P7C3</accession>
<gene>
    <name evidence="2" type="ORF">IEO21_02630</name>
</gene>
<comment type="caution">
    <text evidence="2">The sequence shown here is derived from an EMBL/GenBank/DDBJ whole genome shotgun (WGS) entry which is preliminary data.</text>
</comment>
<organism evidence="2 3">
    <name type="scientific">Rhodonia placenta</name>
    <dbReference type="NCBI Taxonomy" id="104341"/>
    <lineage>
        <taxon>Eukaryota</taxon>
        <taxon>Fungi</taxon>
        <taxon>Dikarya</taxon>
        <taxon>Basidiomycota</taxon>
        <taxon>Agaricomycotina</taxon>
        <taxon>Agaricomycetes</taxon>
        <taxon>Polyporales</taxon>
        <taxon>Adustoporiaceae</taxon>
        <taxon>Rhodonia</taxon>
    </lineage>
</organism>
<feature type="compositionally biased region" description="Polar residues" evidence="1">
    <location>
        <begin position="11"/>
        <end position="26"/>
    </location>
</feature>
<reference evidence="2" key="1">
    <citation type="submission" date="2020-11" db="EMBL/GenBank/DDBJ databases">
        <authorList>
            <person name="Koelle M."/>
            <person name="Horta M.A.C."/>
            <person name="Nowrousian M."/>
            <person name="Ohm R.A."/>
            <person name="Benz P."/>
            <person name="Pilgard A."/>
        </authorList>
    </citation>
    <scope>NUCLEOTIDE SEQUENCE</scope>
    <source>
        <strain evidence="2">FPRL280</strain>
    </source>
</reference>
<reference evidence="2" key="2">
    <citation type="journal article" name="Front. Microbiol.">
        <title>Degradative Capacity of Two Strains of Rhodonia placenta: From Phenotype to Genotype.</title>
        <authorList>
            <person name="Kolle M."/>
            <person name="Horta M.A.C."/>
            <person name="Nowrousian M."/>
            <person name="Ohm R.A."/>
            <person name="Benz J.P."/>
            <person name="Pilgard A."/>
        </authorList>
    </citation>
    <scope>NUCLEOTIDE SEQUENCE</scope>
    <source>
        <strain evidence="2">FPRL280</strain>
    </source>
</reference>
<dbReference type="AlphaFoldDB" id="A0A8H7P7C3"/>